<name>A0ABR1IWT2_9AGAR</name>
<accession>A0ABR1IWT2</accession>
<comment type="caution">
    <text evidence="2">The sequence shown here is derived from an EMBL/GenBank/DDBJ whole genome shotgun (WGS) entry which is preliminary data.</text>
</comment>
<organism evidence="2 3">
    <name type="scientific">Marasmiellus scandens</name>
    <dbReference type="NCBI Taxonomy" id="2682957"/>
    <lineage>
        <taxon>Eukaryota</taxon>
        <taxon>Fungi</taxon>
        <taxon>Dikarya</taxon>
        <taxon>Basidiomycota</taxon>
        <taxon>Agaricomycotina</taxon>
        <taxon>Agaricomycetes</taxon>
        <taxon>Agaricomycetidae</taxon>
        <taxon>Agaricales</taxon>
        <taxon>Marasmiineae</taxon>
        <taxon>Omphalotaceae</taxon>
        <taxon>Marasmiellus</taxon>
    </lineage>
</organism>
<evidence type="ECO:0000313" key="2">
    <source>
        <dbReference type="EMBL" id="KAK7440975.1"/>
    </source>
</evidence>
<gene>
    <name evidence="2" type="ORF">VKT23_016752</name>
</gene>
<evidence type="ECO:0000313" key="3">
    <source>
        <dbReference type="Proteomes" id="UP001498398"/>
    </source>
</evidence>
<keyword evidence="3" id="KW-1185">Reference proteome</keyword>
<feature type="chain" id="PRO_5046932792" description="Secreted protein" evidence="1">
    <location>
        <begin position="25"/>
        <end position="201"/>
    </location>
</feature>
<sequence>MRFSLSALILVVAALASNSPGIDAAPLHGNETSVYRFHPRGSAQSTIVKDLNQHKKCPTQRDVNNIAHQLNGDLKNALFYSRVSLPVVQTVRTHYRKKYLQDVFPSAVFDAIRHLCEGHPNYSSGDPLMLMSKGMAYITTGEAWILGDKTSVLQKTVLQDGGAYFKAEMDVLKSQGKVHTVLAFYYEKGQLLPQNGVKIRL</sequence>
<dbReference type="Proteomes" id="UP001498398">
    <property type="component" value="Unassembled WGS sequence"/>
</dbReference>
<proteinExistence type="predicted"/>
<evidence type="ECO:0000256" key="1">
    <source>
        <dbReference type="SAM" id="SignalP"/>
    </source>
</evidence>
<reference evidence="2 3" key="1">
    <citation type="submission" date="2024-01" db="EMBL/GenBank/DDBJ databases">
        <title>A draft genome for the cacao thread blight pathogen Marasmiellus scandens.</title>
        <authorList>
            <person name="Baruah I.K."/>
            <person name="Leung J."/>
            <person name="Bukari Y."/>
            <person name="Amoako-Attah I."/>
            <person name="Meinhardt L.W."/>
            <person name="Bailey B.A."/>
            <person name="Cohen S.P."/>
        </authorList>
    </citation>
    <scope>NUCLEOTIDE SEQUENCE [LARGE SCALE GENOMIC DNA]</scope>
    <source>
        <strain evidence="2 3">GH-19</strain>
    </source>
</reference>
<protein>
    <recommendedName>
        <fullName evidence="4">Secreted protein</fullName>
    </recommendedName>
</protein>
<evidence type="ECO:0008006" key="4">
    <source>
        <dbReference type="Google" id="ProtNLM"/>
    </source>
</evidence>
<dbReference type="EMBL" id="JBANRG010000065">
    <property type="protein sequence ID" value="KAK7440975.1"/>
    <property type="molecule type" value="Genomic_DNA"/>
</dbReference>
<keyword evidence="1" id="KW-0732">Signal</keyword>
<feature type="signal peptide" evidence="1">
    <location>
        <begin position="1"/>
        <end position="24"/>
    </location>
</feature>